<evidence type="ECO:0000259" key="1">
    <source>
        <dbReference type="PROSITE" id="PS50222"/>
    </source>
</evidence>
<dbReference type="Proteomes" id="UP000006643">
    <property type="component" value="Unassembled WGS sequence"/>
</dbReference>
<proteinExistence type="predicted"/>
<sequence length="508" mass="56312">MQFTPQQLVGAGRYAPITRIGNWNEDLMLEEARMKDFTLRKTQGSLLATHTLKAAFLNQKAPRSFDLDSRICLNQAIALGHLESDAVLACNIFEETPSIGSDEYLVTAMSSNTPVSRNTFRLVSPQTWKAAVARGGFDLSAPGEPLRYDEPFLIMCNEALLVDDKSVLLKSPLFLKSGLKTERSMSPITYKQHVWLSTEADSGALWICAKADLAGTEKLLAAGQQVKTGDRIAITHKMTGQALFASSGSKQPTDFGVELEVCCHSVRGTGKRHHLAAETEGIRTPDTEGLHNVNINTWTFVLARSVHEAQDDRSLPHFASAASVIEVLQRCFAADSLYTFRTLLVALTRADTRGTGHLNHEDAKWVIRQQHSSLPLRDEHLDLLFDSFDKRKTGFFPLAELIKALRVPISASRRTLIDAAYDRLKQQAPDGQLTLNAICGAYDPSIDSRVTAQQLSGNDAAEAYRKLWPNQDSNAEVSYRDFTEVYSDISMVVAQDAHFEQLLAESWK</sequence>
<dbReference type="SUPFAM" id="SSF47473">
    <property type="entry name" value="EF-hand"/>
    <property type="match status" value="1"/>
</dbReference>
<dbReference type="InterPro" id="IPR055325">
    <property type="entry name" value="CF161"/>
</dbReference>
<dbReference type="eggNOG" id="ENOG502RX7B">
    <property type="taxonomic scope" value="Eukaryota"/>
</dbReference>
<evidence type="ECO:0000313" key="2">
    <source>
        <dbReference type="EMBL" id="EEY66144.1"/>
    </source>
</evidence>
<evidence type="ECO:0000313" key="3">
    <source>
        <dbReference type="Proteomes" id="UP000006643"/>
    </source>
</evidence>
<accession>D0MY96</accession>
<dbReference type="InParanoid" id="D0MY96"/>
<dbReference type="GO" id="GO:0005509">
    <property type="term" value="F:calcium ion binding"/>
    <property type="evidence" value="ECO:0007669"/>
    <property type="project" value="InterPro"/>
</dbReference>
<dbReference type="Gene3D" id="1.10.238.10">
    <property type="entry name" value="EF-hand"/>
    <property type="match status" value="1"/>
</dbReference>
<dbReference type="AlphaFoldDB" id="D0MY96"/>
<dbReference type="GeneID" id="9467638"/>
<reference evidence="3" key="1">
    <citation type="journal article" date="2009" name="Nature">
        <title>Genome sequence and analysis of the Irish potato famine pathogen Phytophthora infestans.</title>
        <authorList>
            <consortium name="The Broad Institute Genome Sequencing Platform"/>
            <person name="Haas B.J."/>
            <person name="Kamoun S."/>
            <person name="Zody M.C."/>
            <person name="Jiang R.H."/>
            <person name="Handsaker R.E."/>
            <person name="Cano L.M."/>
            <person name="Grabherr M."/>
            <person name="Kodira C.D."/>
            <person name="Raffaele S."/>
            <person name="Torto-Alalibo T."/>
            <person name="Bozkurt T.O."/>
            <person name="Ah-Fong A.M."/>
            <person name="Alvarado L."/>
            <person name="Anderson V.L."/>
            <person name="Armstrong M.R."/>
            <person name="Avrova A."/>
            <person name="Baxter L."/>
            <person name="Beynon J."/>
            <person name="Boevink P.C."/>
            <person name="Bollmann S.R."/>
            <person name="Bos J.I."/>
            <person name="Bulone V."/>
            <person name="Cai G."/>
            <person name="Cakir C."/>
            <person name="Carrington J.C."/>
            <person name="Chawner M."/>
            <person name="Conti L."/>
            <person name="Costanzo S."/>
            <person name="Ewan R."/>
            <person name="Fahlgren N."/>
            <person name="Fischbach M.A."/>
            <person name="Fugelstad J."/>
            <person name="Gilroy E.M."/>
            <person name="Gnerre S."/>
            <person name="Green P.J."/>
            <person name="Grenville-Briggs L.J."/>
            <person name="Griffith J."/>
            <person name="Grunwald N.J."/>
            <person name="Horn K."/>
            <person name="Horner N.R."/>
            <person name="Hu C.H."/>
            <person name="Huitema E."/>
            <person name="Jeong D.H."/>
            <person name="Jones A.M."/>
            <person name="Jones J.D."/>
            <person name="Jones R.W."/>
            <person name="Karlsson E.K."/>
            <person name="Kunjeti S.G."/>
            <person name="Lamour K."/>
            <person name="Liu Z."/>
            <person name="Ma L."/>
            <person name="Maclean D."/>
            <person name="Chibucos M.C."/>
            <person name="McDonald H."/>
            <person name="McWalters J."/>
            <person name="Meijer H.J."/>
            <person name="Morgan W."/>
            <person name="Morris P.F."/>
            <person name="Munro C.A."/>
            <person name="O'Neill K."/>
            <person name="Ospina-Giraldo M."/>
            <person name="Pinzon A."/>
            <person name="Pritchard L."/>
            <person name="Ramsahoye B."/>
            <person name="Ren Q."/>
            <person name="Restrepo S."/>
            <person name="Roy S."/>
            <person name="Sadanandom A."/>
            <person name="Savidor A."/>
            <person name="Schornack S."/>
            <person name="Schwartz D.C."/>
            <person name="Schumann U.D."/>
            <person name="Schwessinger B."/>
            <person name="Seyer L."/>
            <person name="Sharpe T."/>
            <person name="Silvar C."/>
            <person name="Song J."/>
            <person name="Studholme D.J."/>
            <person name="Sykes S."/>
            <person name="Thines M."/>
            <person name="van de Vondervoort P.J."/>
            <person name="Phuntumart V."/>
            <person name="Wawra S."/>
            <person name="Weide R."/>
            <person name="Win J."/>
            <person name="Young C."/>
            <person name="Zhou S."/>
            <person name="Fry W."/>
            <person name="Meyers B.C."/>
            <person name="van West P."/>
            <person name="Ristaino J."/>
            <person name="Govers F."/>
            <person name="Birch P.R."/>
            <person name="Whisson S.C."/>
            <person name="Judelson H.S."/>
            <person name="Nusbaum C."/>
        </authorList>
    </citation>
    <scope>NUCLEOTIDE SEQUENCE [LARGE SCALE GENOMIC DNA]</scope>
    <source>
        <strain evidence="3">T30-4</strain>
    </source>
</reference>
<organism evidence="2 3">
    <name type="scientific">Phytophthora infestans (strain T30-4)</name>
    <name type="common">Potato late blight agent</name>
    <dbReference type="NCBI Taxonomy" id="403677"/>
    <lineage>
        <taxon>Eukaryota</taxon>
        <taxon>Sar</taxon>
        <taxon>Stramenopiles</taxon>
        <taxon>Oomycota</taxon>
        <taxon>Peronosporomycetes</taxon>
        <taxon>Peronosporales</taxon>
        <taxon>Peronosporaceae</taxon>
        <taxon>Phytophthora</taxon>
    </lineage>
</organism>
<dbReference type="GO" id="GO:0031514">
    <property type="term" value="C:motile cilium"/>
    <property type="evidence" value="ECO:0007669"/>
    <property type="project" value="TreeGrafter"/>
</dbReference>
<dbReference type="InterPro" id="IPR002048">
    <property type="entry name" value="EF_hand_dom"/>
</dbReference>
<protein>
    <recommendedName>
        <fullName evidence="1">EF-hand domain-containing protein</fullName>
    </recommendedName>
</protein>
<name>D0MY96_PHYIT</name>
<gene>
    <name evidence="2" type="ORF">PITG_03691</name>
</gene>
<feature type="domain" description="EF-hand" evidence="1">
    <location>
        <begin position="376"/>
        <end position="411"/>
    </location>
</feature>
<dbReference type="PANTHER" id="PTHR24274">
    <property type="entry name" value="CILIA- AND FLAGELLA-ASSOCIATED PROTEIN 161"/>
    <property type="match status" value="1"/>
</dbReference>
<dbReference type="OrthoDB" id="444540at2759"/>
<dbReference type="GO" id="GO:0060271">
    <property type="term" value="P:cilium assembly"/>
    <property type="evidence" value="ECO:0007669"/>
    <property type="project" value="TreeGrafter"/>
</dbReference>
<keyword evidence="3" id="KW-1185">Reference proteome</keyword>
<dbReference type="HOGENOM" id="CLU_042478_0_0_1"/>
<dbReference type="OMA" id="TYPKDEY"/>
<dbReference type="RefSeq" id="XP_002906743.1">
    <property type="nucleotide sequence ID" value="XM_002906697.1"/>
</dbReference>
<dbReference type="VEuPathDB" id="FungiDB:PITG_03691"/>
<dbReference type="PROSITE" id="PS50222">
    <property type="entry name" value="EF_HAND_2"/>
    <property type="match status" value="1"/>
</dbReference>
<dbReference type="EMBL" id="DS028121">
    <property type="protein sequence ID" value="EEY66144.1"/>
    <property type="molecule type" value="Genomic_DNA"/>
</dbReference>
<dbReference type="InterPro" id="IPR011992">
    <property type="entry name" value="EF-hand-dom_pair"/>
</dbReference>
<dbReference type="Pfam" id="PF24569">
    <property type="entry name" value="CFAP161"/>
    <property type="match status" value="1"/>
</dbReference>
<dbReference type="PANTHER" id="PTHR24274:SF1">
    <property type="entry name" value="CILIA- AND FLAGELLA-ASSOCIATED PROTEIN 161"/>
    <property type="match status" value="1"/>
</dbReference>
<dbReference type="KEGG" id="pif:PITG_03691"/>